<feature type="coiled-coil region" evidence="1">
    <location>
        <begin position="24"/>
        <end position="62"/>
    </location>
</feature>
<name>A0A382TCK1_9ZZZZ</name>
<sequence length="71" mass="8140">MLGGWNLTQTFSLSTNQAVQLDKVAKLERSVEKLIETMDALKDKEEEIMEQHKKLFEALEDNSSGTNSYNY</sequence>
<evidence type="ECO:0000313" key="2">
    <source>
        <dbReference type="EMBL" id="SVD19515.1"/>
    </source>
</evidence>
<organism evidence="2">
    <name type="scientific">marine metagenome</name>
    <dbReference type="NCBI Taxonomy" id="408172"/>
    <lineage>
        <taxon>unclassified sequences</taxon>
        <taxon>metagenomes</taxon>
        <taxon>ecological metagenomes</taxon>
    </lineage>
</organism>
<dbReference type="AlphaFoldDB" id="A0A382TCK1"/>
<proteinExistence type="predicted"/>
<keyword evidence="1" id="KW-0175">Coiled coil</keyword>
<accession>A0A382TCK1</accession>
<evidence type="ECO:0000256" key="1">
    <source>
        <dbReference type="SAM" id="Coils"/>
    </source>
</evidence>
<protein>
    <submittedName>
        <fullName evidence="2">Uncharacterized protein</fullName>
    </submittedName>
</protein>
<reference evidence="2" key="1">
    <citation type="submission" date="2018-05" db="EMBL/GenBank/DDBJ databases">
        <authorList>
            <person name="Lanie J.A."/>
            <person name="Ng W.-L."/>
            <person name="Kazmierczak K.M."/>
            <person name="Andrzejewski T.M."/>
            <person name="Davidsen T.M."/>
            <person name="Wayne K.J."/>
            <person name="Tettelin H."/>
            <person name="Glass J.I."/>
            <person name="Rusch D."/>
            <person name="Podicherti R."/>
            <person name="Tsui H.-C.T."/>
            <person name="Winkler M.E."/>
        </authorList>
    </citation>
    <scope>NUCLEOTIDE SEQUENCE</scope>
</reference>
<gene>
    <name evidence="2" type="ORF">METZ01_LOCUS372369</name>
</gene>
<dbReference type="EMBL" id="UINC01135397">
    <property type="protein sequence ID" value="SVD19515.1"/>
    <property type="molecule type" value="Genomic_DNA"/>
</dbReference>